<dbReference type="InterPro" id="IPR017961">
    <property type="entry name" value="DNA_pol_Y-fam_little_finger"/>
</dbReference>
<dbReference type="GO" id="GO:0003684">
    <property type="term" value="F:damaged DNA binding"/>
    <property type="evidence" value="ECO:0007669"/>
    <property type="project" value="InterPro"/>
</dbReference>
<dbReference type="eggNOG" id="COG0389">
    <property type="taxonomic scope" value="Bacteria"/>
</dbReference>
<dbReference type="Gene3D" id="3.40.1170.60">
    <property type="match status" value="1"/>
</dbReference>
<evidence type="ECO:0000313" key="3">
    <source>
        <dbReference type="EMBL" id="AIA29693.1"/>
    </source>
</evidence>
<dbReference type="InterPro" id="IPR050116">
    <property type="entry name" value="DNA_polymerase-Y"/>
</dbReference>
<dbReference type="GO" id="GO:0005829">
    <property type="term" value="C:cytosol"/>
    <property type="evidence" value="ECO:0007669"/>
    <property type="project" value="TreeGrafter"/>
</dbReference>
<accession>A0A059XSB2</accession>
<proteinExistence type="inferred from homology"/>
<keyword evidence="4" id="KW-1185">Reference proteome</keyword>
<dbReference type="GO" id="GO:0003887">
    <property type="term" value="F:DNA-directed DNA polymerase activity"/>
    <property type="evidence" value="ECO:0007669"/>
    <property type="project" value="InterPro"/>
</dbReference>
<dbReference type="SUPFAM" id="SSF56672">
    <property type="entry name" value="DNA/RNA polymerases"/>
    <property type="match status" value="1"/>
</dbReference>
<dbReference type="Pfam" id="PF00817">
    <property type="entry name" value="IMS"/>
    <property type="match status" value="1"/>
</dbReference>
<dbReference type="InterPro" id="IPR022880">
    <property type="entry name" value="DNApol_IV"/>
</dbReference>
<dbReference type="PANTHER" id="PTHR11076">
    <property type="entry name" value="DNA REPAIR POLYMERASE UMUC / TRANSFERASE FAMILY MEMBER"/>
    <property type="match status" value="1"/>
</dbReference>
<dbReference type="GO" id="GO:0006281">
    <property type="term" value="P:DNA repair"/>
    <property type="evidence" value="ECO:0007669"/>
    <property type="project" value="InterPro"/>
</dbReference>
<gene>
    <name evidence="3" type="primary">dinB</name>
    <name evidence="3" type="ORF">MCFN_02875</name>
</gene>
<dbReference type="InterPro" id="IPR043502">
    <property type="entry name" value="DNA/RNA_pol_sf"/>
</dbReference>
<dbReference type="GO" id="GO:0042276">
    <property type="term" value="P:error-prone translesion synthesis"/>
    <property type="evidence" value="ECO:0007669"/>
    <property type="project" value="TreeGrafter"/>
</dbReference>
<dbReference type="PANTHER" id="PTHR11076:SF33">
    <property type="entry name" value="DNA POLYMERASE KAPPA"/>
    <property type="match status" value="1"/>
</dbReference>
<comment type="similarity">
    <text evidence="1">Belongs to the DNA polymerase type-Y family.</text>
</comment>
<dbReference type="CDD" id="cd03586">
    <property type="entry name" value="PolY_Pol_IV_kappa"/>
    <property type="match status" value="1"/>
</dbReference>
<dbReference type="AlphaFoldDB" id="A0A059XSB2"/>
<evidence type="ECO:0000313" key="4">
    <source>
        <dbReference type="Proteomes" id="UP000027088"/>
    </source>
</evidence>
<dbReference type="InterPro" id="IPR036775">
    <property type="entry name" value="DNA_pol_Y-fam_lit_finger_sf"/>
</dbReference>
<dbReference type="Pfam" id="PF11799">
    <property type="entry name" value="IMS_C"/>
    <property type="match status" value="1"/>
</dbReference>
<dbReference type="InterPro" id="IPR043128">
    <property type="entry name" value="Rev_trsase/Diguanyl_cyclase"/>
</dbReference>
<dbReference type="GO" id="GO:0009432">
    <property type="term" value="P:SOS response"/>
    <property type="evidence" value="ECO:0007669"/>
    <property type="project" value="TreeGrafter"/>
</dbReference>
<dbReference type="SUPFAM" id="SSF100879">
    <property type="entry name" value="Lesion bypass DNA polymerase (Y-family), little finger domain"/>
    <property type="match status" value="1"/>
</dbReference>
<dbReference type="Gene3D" id="3.30.70.270">
    <property type="match status" value="1"/>
</dbReference>
<dbReference type="Gene3D" id="3.30.1490.100">
    <property type="entry name" value="DNA polymerase, Y-family, little finger domain"/>
    <property type="match status" value="1"/>
</dbReference>
<dbReference type="Proteomes" id="UP000027088">
    <property type="component" value="Chromosome"/>
</dbReference>
<organism evidence="3 4">
    <name type="scientific">Mycoplasmopsis californica</name>
    <dbReference type="NCBI Taxonomy" id="2113"/>
    <lineage>
        <taxon>Bacteria</taxon>
        <taxon>Bacillati</taxon>
        <taxon>Mycoplasmatota</taxon>
        <taxon>Mycoplasmoidales</taxon>
        <taxon>Metamycoplasmataceae</taxon>
        <taxon>Mycoplasmopsis</taxon>
    </lineage>
</organism>
<dbReference type="Gene3D" id="1.10.150.20">
    <property type="entry name" value="5' to 3' exonuclease, C-terminal subdomain"/>
    <property type="match status" value="1"/>
</dbReference>
<dbReference type="KEGG" id="mcr:MCFN_02875"/>
<evidence type="ECO:0000259" key="2">
    <source>
        <dbReference type="PROSITE" id="PS50173"/>
    </source>
</evidence>
<protein>
    <submittedName>
        <fullName evidence="3">DNA polymerase IV</fullName>
    </submittedName>
</protein>
<dbReference type="InterPro" id="IPR024728">
    <property type="entry name" value="PolY_HhH_motif"/>
</dbReference>
<dbReference type="RefSeq" id="WP_038562132.1">
    <property type="nucleotide sequence ID" value="NZ_AP018940.1"/>
</dbReference>
<feature type="domain" description="UmuC" evidence="2">
    <location>
        <begin position="7"/>
        <end position="187"/>
    </location>
</feature>
<reference evidence="3 4" key="1">
    <citation type="journal article" date="2014" name="Genome Announc.">
        <title>Complete Genome Sequence of the Bovine Mastitis Pathogen Mycoplasma californicum Strain ST-6T (ATCC 33461T).</title>
        <authorList>
            <person name="Calcutt M.J."/>
            <person name="Foecking M.F."/>
            <person name="Fox L.K."/>
        </authorList>
    </citation>
    <scope>NUCLEOTIDE SEQUENCE [LARGE SCALE GENOMIC DNA]</scope>
    <source>
        <strain evidence="3 4">ST-6</strain>
    </source>
</reference>
<dbReference type="EMBL" id="CP007521">
    <property type="protein sequence ID" value="AIA29693.1"/>
    <property type="molecule type" value="Genomic_DNA"/>
</dbReference>
<dbReference type="PROSITE" id="PS50173">
    <property type="entry name" value="UMUC"/>
    <property type="match status" value="1"/>
</dbReference>
<dbReference type="Pfam" id="PF11798">
    <property type="entry name" value="IMS_HHH"/>
    <property type="match status" value="1"/>
</dbReference>
<dbReference type="InterPro" id="IPR001126">
    <property type="entry name" value="UmuC"/>
</dbReference>
<sequence>MSKDKIIFHMDFDSYFASAHRVINPQYDNKPIAIGRKQRRSIACSVSYELKTKGVKSGWPNFKILQVEPRTIFIEPNFDLYINLSNKIFNFIAQKYTKKIEVYSIDECWMDVSDICDELSARQLARQIQVDIKQKFRIPVSIGVSYNKFLAKISTNLAKPYGILQTTKEHIEQRIWPLEIEEYFGIGKSTAKKLRSIGIDTIGKLAHANKDDIEIYEIFRSQTRSFIQQAKGEGSDNLNYEHNELKSIGNELTFLSVDLDDRNEILKILYKLCEKVSLRAQNRNLRGYVITLSIRSLDRAWKRKQISLKTPINNVEEIYDEGVKIFNKLFNDQLIRGIGIKLSSLVNELDLALPQSLFDNNIEQKSELKNLVDKINLKIKKKSLSLGNEFAKDVTKNSIHTRFMDEDKGGKV</sequence>
<evidence type="ECO:0000256" key="1">
    <source>
        <dbReference type="ARBA" id="ARBA00010945"/>
    </source>
</evidence>
<name>A0A059XSB2_9BACT</name>